<feature type="transmembrane region" description="Helical" evidence="2">
    <location>
        <begin position="69"/>
        <end position="88"/>
    </location>
</feature>
<evidence type="ECO:0008006" key="5">
    <source>
        <dbReference type="Google" id="ProtNLM"/>
    </source>
</evidence>
<feature type="transmembrane region" description="Helical" evidence="2">
    <location>
        <begin position="125"/>
        <end position="145"/>
    </location>
</feature>
<gene>
    <name evidence="3" type="ORF">H9640_11765</name>
</gene>
<keyword evidence="4" id="KW-1185">Reference proteome</keyword>
<organism evidence="3 4">
    <name type="scientific">Oerskovia gallyi</name>
    <dbReference type="NCBI Taxonomy" id="2762226"/>
    <lineage>
        <taxon>Bacteria</taxon>
        <taxon>Bacillati</taxon>
        <taxon>Actinomycetota</taxon>
        <taxon>Actinomycetes</taxon>
        <taxon>Micrococcales</taxon>
        <taxon>Cellulomonadaceae</taxon>
        <taxon>Oerskovia</taxon>
    </lineage>
</organism>
<evidence type="ECO:0000256" key="2">
    <source>
        <dbReference type="SAM" id="Phobius"/>
    </source>
</evidence>
<keyword evidence="2" id="KW-0812">Transmembrane</keyword>
<feature type="compositionally biased region" description="Polar residues" evidence="1">
    <location>
        <begin position="1"/>
        <end position="11"/>
    </location>
</feature>
<feature type="transmembrane region" description="Helical" evidence="2">
    <location>
        <begin position="33"/>
        <end position="57"/>
    </location>
</feature>
<feature type="region of interest" description="Disordered" evidence="1">
    <location>
        <begin position="1"/>
        <end position="27"/>
    </location>
</feature>
<reference evidence="3 4" key="1">
    <citation type="submission" date="2020-08" db="EMBL/GenBank/DDBJ databases">
        <title>A Genomic Blueprint of the Chicken Gut Microbiome.</title>
        <authorList>
            <person name="Gilroy R."/>
            <person name="Ravi A."/>
            <person name="Getino M."/>
            <person name="Pursley I."/>
            <person name="Horton D.L."/>
            <person name="Alikhan N.-F."/>
            <person name="Baker D."/>
            <person name="Gharbi K."/>
            <person name="Hall N."/>
            <person name="Watson M."/>
            <person name="Adriaenssens E.M."/>
            <person name="Foster-Nyarko E."/>
            <person name="Jarju S."/>
            <person name="Secka A."/>
            <person name="Antonio M."/>
            <person name="Oren A."/>
            <person name="Chaudhuri R."/>
            <person name="La Ragione R.M."/>
            <person name="Hildebrand F."/>
            <person name="Pallen M.J."/>
        </authorList>
    </citation>
    <scope>NUCLEOTIDE SEQUENCE [LARGE SCALE GENOMIC DNA]</scope>
    <source>
        <strain evidence="3 4">Sa2CUA8</strain>
    </source>
</reference>
<name>A0ABR8V374_9CELL</name>
<keyword evidence="2" id="KW-1133">Transmembrane helix</keyword>
<evidence type="ECO:0000256" key="1">
    <source>
        <dbReference type="SAM" id="MobiDB-lite"/>
    </source>
</evidence>
<dbReference type="Proteomes" id="UP000633601">
    <property type="component" value="Unassembled WGS sequence"/>
</dbReference>
<proteinExistence type="predicted"/>
<evidence type="ECO:0000313" key="4">
    <source>
        <dbReference type="Proteomes" id="UP000633601"/>
    </source>
</evidence>
<sequence>MAPVSTPNQSTPEPPEEGKARSSSLPAGARPPALWVVIAGIVLEALALAAAAVLVLFELLTGGSFSAGVSIFLALFCAGVAVVLGASARGLLRGQRWARSPVATWQLLQIVVAFSWLQYEVTSGGILTMALALVVLVGLMLRPVVVATTRDVARTEG</sequence>
<dbReference type="EMBL" id="JACSQE010000008">
    <property type="protein sequence ID" value="MBD7999229.1"/>
    <property type="molecule type" value="Genomic_DNA"/>
</dbReference>
<keyword evidence="2" id="KW-0472">Membrane</keyword>
<comment type="caution">
    <text evidence="3">The sequence shown here is derived from an EMBL/GenBank/DDBJ whole genome shotgun (WGS) entry which is preliminary data.</text>
</comment>
<protein>
    <recommendedName>
        <fullName evidence="5">DUF2568 domain-containing protein</fullName>
    </recommendedName>
</protein>
<evidence type="ECO:0000313" key="3">
    <source>
        <dbReference type="EMBL" id="MBD7999229.1"/>
    </source>
</evidence>
<accession>A0ABR8V374</accession>
<dbReference type="RefSeq" id="WP_191790884.1">
    <property type="nucleotide sequence ID" value="NZ_JACSQE010000008.1"/>
</dbReference>